<organism evidence="2 3">
    <name type="scientific">Mycena indigotica</name>
    <dbReference type="NCBI Taxonomy" id="2126181"/>
    <lineage>
        <taxon>Eukaryota</taxon>
        <taxon>Fungi</taxon>
        <taxon>Dikarya</taxon>
        <taxon>Basidiomycota</taxon>
        <taxon>Agaricomycotina</taxon>
        <taxon>Agaricomycetes</taxon>
        <taxon>Agaricomycetidae</taxon>
        <taxon>Agaricales</taxon>
        <taxon>Marasmiineae</taxon>
        <taxon>Mycenaceae</taxon>
        <taxon>Mycena</taxon>
    </lineage>
</organism>
<accession>A0A8H6SNZ2</accession>
<comment type="caution">
    <text evidence="2">The sequence shown here is derived from an EMBL/GenBank/DDBJ whole genome shotgun (WGS) entry which is preliminary data.</text>
</comment>
<dbReference type="RefSeq" id="XP_037220111.1">
    <property type="nucleotide sequence ID" value="XM_037364467.1"/>
</dbReference>
<dbReference type="OrthoDB" id="2011702at2759"/>
<dbReference type="GeneID" id="59346983"/>
<protein>
    <recommendedName>
        <fullName evidence="4">Virilizer N-terminal domain-containing protein</fullName>
    </recommendedName>
</protein>
<keyword evidence="3" id="KW-1185">Reference proteome</keyword>
<evidence type="ECO:0000256" key="1">
    <source>
        <dbReference type="SAM" id="MobiDB-lite"/>
    </source>
</evidence>
<gene>
    <name evidence="2" type="ORF">MIND_00777900</name>
</gene>
<name>A0A8H6SNZ2_9AGAR</name>
<evidence type="ECO:0000313" key="3">
    <source>
        <dbReference type="Proteomes" id="UP000636479"/>
    </source>
</evidence>
<reference evidence="2" key="1">
    <citation type="submission" date="2020-05" db="EMBL/GenBank/DDBJ databases">
        <title>Mycena genomes resolve the evolution of fungal bioluminescence.</title>
        <authorList>
            <person name="Tsai I.J."/>
        </authorList>
    </citation>
    <scope>NUCLEOTIDE SEQUENCE</scope>
    <source>
        <strain evidence="2">171206Taipei</strain>
    </source>
</reference>
<evidence type="ECO:0000313" key="2">
    <source>
        <dbReference type="EMBL" id="KAF7302111.1"/>
    </source>
</evidence>
<evidence type="ECO:0008006" key="4">
    <source>
        <dbReference type="Google" id="ProtNLM"/>
    </source>
</evidence>
<dbReference type="Proteomes" id="UP000636479">
    <property type="component" value="Unassembled WGS sequence"/>
</dbReference>
<sequence length="1137" mass="125728">MPLLHWATLAPSGGSGIAALRFTAPLRISCIRVFPTGATPFPDLVACTEPEAFFLNIFLNALPTSLEAKEKQRPANALVPTSIAYTGGEVDFEVDMVQDYATRLMIVKGDFTSLSIAIYGDTVETPATSPEYEPVSLPELSPPLPLSASLDPATMRDPTLIAKQLLDLIPNSPKLELVIRLMFCLKPSNDDWDLPEFPYLHADLESASDPLNLEAAVDLTVRPLPEDTSYETRSTFAMKVADAIGRKTINQAYLVSQLLVVSASQHPDMAQTLLQHVDTQAVFDSTTMDDNMTLINMLDAVSNADISRHFHADWFFTELDKLQANPTAEKGNKKLALRLAERIRRWSAFEHAIDDVKGDFDHSSQLLVEIGLDEQSVGIWLETMILHSSIVAKLAEAPIPTEQQLLSAKPFTRKHHRNEITREDFIAFIRAYIGVASVLAVWAWSDSLGNDICRTQTLAIVKLWQGVNGYREIVNHLLLLRQLTRRLQWIITGNEPPRHSGILAEQIFADLTTDPQAILSTDVINAISHLEGTPLAYIAEHERQVMTKMALVAQDKLPAAIEELTFSSTRPLSLRRLRAIRVALSVVQQELDSGELGEWNILEALWRENSHGLVDRLTQMFLEIADDLTRHFGLSLPPTADVPLVVQLFHTGDDLLRLITALSGKHVLTRRTLRHFISGIVYVFLSTQLAQIDLLHLEGREALLSSLRQSCLKALNSFVQPEVNVDPPRLAAEVVFRTLLEYPTVTVGRLRDPTLVISHILSLVDHVLPQNSVSDDRWIMNIIPNTLFELTGFFDLLEPEKKVFVMTRLVKLDDGVTGVGEWLLIQELKQLSGIVESSHELHVVEHHQLYLSLHFLSKLIDASSQWLITTISNVPEVSTLLASCLIALLDIHVLCPALNEITGALAVRTESFSTELKSALVLTTLRAFHHKPWVLLDVLKQELPWQPADLQYAALLKLEIGQTLACVASGKVTPKLAGTAMSILEWLSEHTASLSGISSTALAQLYAKLAEALPASSRATLKTVTEVIQVDDNDAMPPDAVKLPERLELPFQEIINLLQNSAQPEVAPSTPKTSHTPDILGVLTSPSGLLRSPAATGLTKTYQKNDFRALRQAPAARLNTSRLPSMHVDVGVVLADS</sequence>
<proteinExistence type="predicted"/>
<dbReference type="EMBL" id="JACAZF010000006">
    <property type="protein sequence ID" value="KAF7302111.1"/>
    <property type="molecule type" value="Genomic_DNA"/>
</dbReference>
<dbReference type="AlphaFoldDB" id="A0A8H6SNZ2"/>
<feature type="region of interest" description="Disordered" evidence="1">
    <location>
        <begin position="1062"/>
        <end position="1085"/>
    </location>
</feature>